<evidence type="ECO:0000256" key="1">
    <source>
        <dbReference type="ARBA" id="ARBA00001933"/>
    </source>
</evidence>
<evidence type="ECO:0000256" key="2">
    <source>
        <dbReference type="ARBA" id="ARBA00022898"/>
    </source>
</evidence>
<dbReference type="EMBL" id="JASZZN010000019">
    <property type="protein sequence ID" value="MDM4018194.1"/>
    <property type="molecule type" value="Genomic_DNA"/>
</dbReference>
<evidence type="ECO:0000259" key="3">
    <source>
        <dbReference type="Pfam" id="PF00291"/>
    </source>
</evidence>
<dbReference type="RefSeq" id="WP_289165882.1">
    <property type="nucleotide sequence ID" value="NZ_JASZZN010000019.1"/>
</dbReference>
<name>A0ABT7PNV4_9BACT</name>
<dbReference type="InterPro" id="IPR036052">
    <property type="entry name" value="TrpB-like_PALP_sf"/>
</dbReference>
<accession>A0ABT7PNV4</accession>
<feature type="domain" description="Tryptophan synthase beta chain-like PALP" evidence="3">
    <location>
        <begin position="79"/>
        <end position="378"/>
    </location>
</feature>
<keyword evidence="5" id="KW-1185">Reference proteome</keyword>
<dbReference type="SUPFAM" id="SSF53686">
    <property type="entry name" value="Tryptophan synthase beta subunit-like PLP-dependent enzymes"/>
    <property type="match status" value="1"/>
</dbReference>
<dbReference type="InterPro" id="IPR001926">
    <property type="entry name" value="TrpB-like_PALP"/>
</dbReference>
<dbReference type="Gene3D" id="3.40.50.1100">
    <property type="match status" value="2"/>
</dbReference>
<proteinExistence type="predicted"/>
<sequence>MSTLKRKPARSEIRCSICNRPQEIAGQLFCQHDDSPLVAVPSSFDTERKKHTNFSRRFADVLPLSRVASCRESESLNAECRELSSVAKRYGIGRLFVQNECGLPTGTTKARMAAGTLAHLYETGVRDFVVVSTGNSTSAMTRLLKSYPEMHMHAFCGIDFVQRHRLRDTKNIRFHAVTGDFVEAGRQAKEFARKKRLVWEGGFFNPVRRISLATAYLEACDEIGDSPHWYIQAVSSAMGLVGVGEMADAQRAAGVISRFPRLVGVQQETCAPMVRAFDEGCLQIEPRHVVKNPSGIATAILRGDPTSSYPMVRQHVLNSKGTLESVSQADILNAQRYLRRKRGIPVGGAAAAAFAAVIKMGKAKKFRRDEVVLVNLTGRF</sequence>
<keyword evidence="2" id="KW-0663">Pyridoxal phosphate</keyword>
<dbReference type="Proteomes" id="UP001239462">
    <property type="component" value="Unassembled WGS sequence"/>
</dbReference>
<dbReference type="Pfam" id="PF00291">
    <property type="entry name" value="PALP"/>
    <property type="match status" value="1"/>
</dbReference>
<protein>
    <submittedName>
        <fullName evidence="4">Pyridoxal-phosphate dependent enzyme</fullName>
    </submittedName>
</protein>
<organism evidence="4 5">
    <name type="scientific">Roseiconus lacunae</name>
    <dbReference type="NCBI Taxonomy" id="2605694"/>
    <lineage>
        <taxon>Bacteria</taxon>
        <taxon>Pseudomonadati</taxon>
        <taxon>Planctomycetota</taxon>
        <taxon>Planctomycetia</taxon>
        <taxon>Pirellulales</taxon>
        <taxon>Pirellulaceae</taxon>
        <taxon>Roseiconus</taxon>
    </lineage>
</organism>
<evidence type="ECO:0000313" key="4">
    <source>
        <dbReference type="EMBL" id="MDM4018194.1"/>
    </source>
</evidence>
<evidence type="ECO:0000313" key="5">
    <source>
        <dbReference type="Proteomes" id="UP001239462"/>
    </source>
</evidence>
<comment type="caution">
    <text evidence="4">The sequence shown here is derived from an EMBL/GenBank/DDBJ whole genome shotgun (WGS) entry which is preliminary data.</text>
</comment>
<gene>
    <name evidence="4" type="ORF">QTN89_22280</name>
</gene>
<comment type="cofactor">
    <cofactor evidence="1">
        <name>pyridoxal 5'-phosphate</name>
        <dbReference type="ChEBI" id="CHEBI:597326"/>
    </cofactor>
</comment>
<reference evidence="4 5" key="1">
    <citation type="submission" date="2023-06" db="EMBL/GenBank/DDBJ databases">
        <title>Roseiconus lacunae JC819 isolated from Gulf of Mannar region, Tamil Nadu.</title>
        <authorList>
            <person name="Pk S."/>
            <person name="Ch S."/>
            <person name="Ch V.R."/>
        </authorList>
    </citation>
    <scope>NUCLEOTIDE SEQUENCE [LARGE SCALE GENOMIC DNA]</scope>
    <source>
        <strain evidence="4 5">JC819</strain>
    </source>
</reference>